<dbReference type="Proteomes" id="UP000712570">
    <property type="component" value="Unassembled WGS sequence"/>
</dbReference>
<dbReference type="InterPro" id="IPR014710">
    <property type="entry name" value="RmlC-like_jellyroll"/>
</dbReference>
<dbReference type="InterPro" id="IPR010282">
    <property type="entry name" value="Uncharacterised_HutD/Ves"/>
</dbReference>
<dbReference type="PANTHER" id="PTHR37943:SF1">
    <property type="entry name" value="PROTEIN VES"/>
    <property type="match status" value="1"/>
</dbReference>
<accession>A0ABX0KLP2</accession>
<dbReference type="Gene3D" id="2.60.120.10">
    <property type="entry name" value="Jelly Rolls"/>
    <property type="match status" value="1"/>
</dbReference>
<comment type="caution">
    <text evidence="1">The sequence shown here is derived from an EMBL/GenBank/DDBJ whole genome shotgun (WGS) entry which is preliminary data.</text>
</comment>
<name>A0ABX0KLP2_9NEIS</name>
<evidence type="ECO:0000313" key="2">
    <source>
        <dbReference type="Proteomes" id="UP000712570"/>
    </source>
</evidence>
<dbReference type="RefSeq" id="WP_166821237.1">
    <property type="nucleotide sequence ID" value="NZ_JAAOLX010000001.1"/>
</dbReference>
<protein>
    <submittedName>
        <fullName evidence="1">HutD family protein</fullName>
    </submittedName>
</protein>
<sequence>MQAWKNGGGITSEIVIFPKDASLDYFDWRISMATIGLDGGFSEFAGVDRSLAIVAGKGVSLQFGKGGPQTLMPQDQPLRFAGEAKVHARLLQGEVIDFNVMTRRSSYRHLLRQQVFSQPETWVFSGESGLLFLAGGESFLCQKGGQQFVLKAMDSLFLSADDAGEWLLVPYGEVCLFFTDFNKV</sequence>
<proteinExistence type="predicted"/>
<evidence type="ECO:0000313" key="1">
    <source>
        <dbReference type="EMBL" id="NHQ84820.1"/>
    </source>
</evidence>
<reference evidence="1 2" key="1">
    <citation type="submission" date="2020-03" db="EMBL/GenBank/DDBJ databases">
        <title>Draft genome sequence of environmentally isolated violet-colored cultures.</title>
        <authorList>
            <person name="Wilson H.S."/>
        </authorList>
    </citation>
    <scope>NUCLEOTIDE SEQUENCE [LARGE SCALE GENOMIC DNA]</scope>
    <source>
        <strain evidence="1 2">HSC-16F04</strain>
    </source>
</reference>
<keyword evidence="2" id="KW-1185">Reference proteome</keyword>
<dbReference type="Pfam" id="PF05962">
    <property type="entry name" value="HutD"/>
    <property type="match status" value="1"/>
</dbReference>
<gene>
    <name evidence="1" type="ORF">HA050_01665</name>
</gene>
<organism evidence="1 2">
    <name type="scientific">Iodobacter violaceini</name>
    <dbReference type="NCBI Taxonomy" id="3044271"/>
    <lineage>
        <taxon>Bacteria</taxon>
        <taxon>Pseudomonadati</taxon>
        <taxon>Pseudomonadota</taxon>
        <taxon>Betaproteobacteria</taxon>
        <taxon>Neisseriales</taxon>
        <taxon>Chitinibacteraceae</taxon>
        <taxon>Iodobacter</taxon>
    </lineage>
</organism>
<dbReference type="SUPFAM" id="SSF51182">
    <property type="entry name" value="RmlC-like cupins"/>
    <property type="match status" value="1"/>
</dbReference>
<dbReference type="InterPro" id="IPR011051">
    <property type="entry name" value="RmlC_Cupin_sf"/>
</dbReference>
<dbReference type="CDD" id="cd20293">
    <property type="entry name" value="cupin_HutD_N"/>
    <property type="match status" value="1"/>
</dbReference>
<dbReference type="PANTHER" id="PTHR37943">
    <property type="entry name" value="PROTEIN VES"/>
    <property type="match status" value="1"/>
</dbReference>
<dbReference type="EMBL" id="JAAOLX010000001">
    <property type="protein sequence ID" value="NHQ84820.1"/>
    <property type="molecule type" value="Genomic_DNA"/>
</dbReference>